<organism evidence="3 4">
    <name type="scientific">Fodinibius sediminis</name>
    <dbReference type="NCBI Taxonomy" id="1214077"/>
    <lineage>
        <taxon>Bacteria</taxon>
        <taxon>Pseudomonadati</taxon>
        <taxon>Balneolota</taxon>
        <taxon>Balneolia</taxon>
        <taxon>Balneolales</taxon>
        <taxon>Balneolaceae</taxon>
        <taxon>Fodinibius</taxon>
    </lineage>
</organism>
<dbReference type="AlphaFoldDB" id="A0A521FEJ3"/>
<sequence>MSHSINNKQNSKEEPSEAQKSSITSKQFQEDTKRAVIGGGLAAVVTALGGWLVGEVTGGEGHILLNMTLETTRSFCGTVTLALGNILALMLTLLSLSANSNVDLKWSHYHRVKQIAWLVTVLLIGSILIYLLLNIPLEKSDQSSAPDFGYLYYFTLIISSSLGGALISVVLMLYNTVNDIIHAVGPGKEEEDLQSNILKTEEEE</sequence>
<dbReference type="EMBL" id="FXTH01000030">
    <property type="protein sequence ID" value="SMO94081.1"/>
    <property type="molecule type" value="Genomic_DNA"/>
</dbReference>
<feature type="transmembrane region" description="Helical" evidence="2">
    <location>
        <begin position="35"/>
        <end position="54"/>
    </location>
</feature>
<feature type="transmembrane region" description="Helical" evidence="2">
    <location>
        <begin position="74"/>
        <end position="94"/>
    </location>
</feature>
<keyword evidence="2" id="KW-0472">Membrane</keyword>
<feature type="transmembrane region" description="Helical" evidence="2">
    <location>
        <begin position="153"/>
        <end position="174"/>
    </location>
</feature>
<dbReference type="OrthoDB" id="1444868at2"/>
<evidence type="ECO:0000313" key="4">
    <source>
        <dbReference type="Proteomes" id="UP000317593"/>
    </source>
</evidence>
<name>A0A521FEJ3_9BACT</name>
<proteinExistence type="predicted"/>
<feature type="transmembrane region" description="Helical" evidence="2">
    <location>
        <begin position="115"/>
        <end position="133"/>
    </location>
</feature>
<accession>A0A521FEJ3</accession>
<gene>
    <name evidence="3" type="ORF">SAMN06265218_1301</name>
</gene>
<evidence type="ECO:0000256" key="1">
    <source>
        <dbReference type="SAM" id="MobiDB-lite"/>
    </source>
</evidence>
<dbReference type="RefSeq" id="WP_142716074.1">
    <property type="nucleotide sequence ID" value="NZ_FXTH01000030.1"/>
</dbReference>
<dbReference type="Proteomes" id="UP000317593">
    <property type="component" value="Unassembled WGS sequence"/>
</dbReference>
<keyword evidence="4" id="KW-1185">Reference proteome</keyword>
<keyword evidence="2" id="KW-1133">Transmembrane helix</keyword>
<feature type="region of interest" description="Disordered" evidence="1">
    <location>
        <begin position="1"/>
        <end position="27"/>
    </location>
</feature>
<protein>
    <submittedName>
        <fullName evidence="3">Uncharacterized protein</fullName>
    </submittedName>
</protein>
<evidence type="ECO:0000256" key="2">
    <source>
        <dbReference type="SAM" id="Phobius"/>
    </source>
</evidence>
<evidence type="ECO:0000313" key="3">
    <source>
        <dbReference type="EMBL" id="SMO94081.1"/>
    </source>
</evidence>
<keyword evidence="2" id="KW-0812">Transmembrane</keyword>
<reference evidence="3 4" key="1">
    <citation type="submission" date="2017-05" db="EMBL/GenBank/DDBJ databases">
        <authorList>
            <person name="Varghese N."/>
            <person name="Submissions S."/>
        </authorList>
    </citation>
    <scope>NUCLEOTIDE SEQUENCE [LARGE SCALE GENOMIC DNA]</scope>
    <source>
        <strain evidence="3 4">DSM 21194</strain>
    </source>
</reference>
<feature type="compositionally biased region" description="Polar residues" evidence="1">
    <location>
        <begin position="18"/>
        <end position="27"/>
    </location>
</feature>